<comment type="caution">
    <text evidence="2">The sequence shown here is derived from an EMBL/GenBank/DDBJ whole genome shotgun (WGS) entry which is preliminary data.</text>
</comment>
<gene>
    <name evidence="2" type="ORF">MOX91_02235</name>
</gene>
<dbReference type="EMBL" id="JALBUT010000002">
    <property type="protein sequence ID" value="MDX8415004.1"/>
    <property type="molecule type" value="Genomic_DNA"/>
</dbReference>
<feature type="chain" id="PRO_5045292762" evidence="1">
    <location>
        <begin position="21"/>
        <end position="58"/>
    </location>
</feature>
<proteinExistence type="predicted"/>
<evidence type="ECO:0000313" key="2">
    <source>
        <dbReference type="EMBL" id="MDX8415004.1"/>
    </source>
</evidence>
<keyword evidence="3" id="KW-1185">Reference proteome</keyword>
<dbReference type="RefSeq" id="WP_370396451.1">
    <property type="nucleotide sequence ID" value="NZ_JALBUT010000002.1"/>
</dbReference>
<keyword evidence="1" id="KW-0732">Signal</keyword>
<accession>A0ABU4WHV5</accession>
<evidence type="ECO:0000256" key="1">
    <source>
        <dbReference type="SAM" id="SignalP"/>
    </source>
</evidence>
<name>A0ABU4WHV5_9BACT</name>
<dbReference type="Proteomes" id="UP001275932">
    <property type="component" value="Unassembled WGS sequence"/>
</dbReference>
<sequence length="58" mass="6756">MRLLISIFVFFSCLPLISSAKEVDVEGLFSQMSELRLDIQKFKIPQNQKIENRLKNAK</sequence>
<feature type="signal peptide" evidence="1">
    <location>
        <begin position="1"/>
        <end position="20"/>
    </location>
</feature>
<protein>
    <submittedName>
        <fullName evidence="2">Uncharacterized protein</fullName>
    </submittedName>
</protein>
<organism evidence="2 3">
    <name type="scientific">Intestinicryptomonas porci</name>
    <dbReference type="NCBI Taxonomy" id="2926320"/>
    <lineage>
        <taxon>Bacteria</taxon>
        <taxon>Pseudomonadati</taxon>
        <taxon>Verrucomicrobiota</taxon>
        <taxon>Opitutia</taxon>
        <taxon>Opitutales</taxon>
        <taxon>Intestinicryptomonaceae</taxon>
        <taxon>Intestinicryptomonas</taxon>
    </lineage>
</organism>
<reference evidence="2 3" key="1">
    <citation type="submission" date="2022-03" db="EMBL/GenBank/DDBJ databases">
        <title>Novel taxa within the pig intestine.</title>
        <authorList>
            <person name="Wylensek D."/>
            <person name="Bishof K."/>
            <person name="Afrizal A."/>
            <person name="Clavel T."/>
        </authorList>
    </citation>
    <scope>NUCLEOTIDE SEQUENCE [LARGE SCALE GENOMIC DNA]</scope>
    <source>
        <strain evidence="2 3">CLA-KB-P66</strain>
    </source>
</reference>
<evidence type="ECO:0000313" key="3">
    <source>
        <dbReference type="Proteomes" id="UP001275932"/>
    </source>
</evidence>